<dbReference type="Pfam" id="PF02522">
    <property type="entry name" value="Antibiotic_NAT"/>
    <property type="match status" value="1"/>
</dbReference>
<dbReference type="InterPro" id="IPR003679">
    <property type="entry name" value="Amioglycoside_AcTrfase"/>
</dbReference>
<dbReference type="NCBIfam" id="TIGR01733">
    <property type="entry name" value="AA-adenyl-dom"/>
    <property type="match status" value="1"/>
</dbReference>
<dbReference type="Gene3D" id="1.10.1200.10">
    <property type="entry name" value="ACP-like"/>
    <property type="match status" value="1"/>
</dbReference>
<proteinExistence type="predicted"/>
<dbReference type="InterPro" id="IPR042099">
    <property type="entry name" value="ANL_N_sf"/>
</dbReference>
<accession>A0A6C0IT92</accession>
<organism evidence="4">
    <name type="scientific">viral metagenome</name>
    <dbReference type="NCBI Taxonomy" id="1070528"/>
    <lineage>
        <taxon>unclassified sequences</taxon>
        <taxon>metagenomes</taxon>
        <taxon>organismal metagenomes</taxon>
    </lineage>
</organism>
<dbReference type="PANTHER" id="PTHR44845:SF7">
    <property type="entry name" value="PLIPASTATIN SYNTHASE SUBUNIT D"/>
    <property type="match status" value="1"/>
</dbReference>
<dbReference type="PANTHER" id="PTHR44845">
    <property type="entry name" value="CARRIER DOMAIN-CONTAINING PROTEIN"/>
    <property type="match status" value="1"/>
</dbReference>
<dbReference type="SUPFAM" id="SSF56801">
    <property type="entry name" value="Acetyl-CoA synthetase-like"/>
    <property type="match status" value="1"/>
</dbReference>
<sequence>MNNLNIPFKFGECSKQIINLNNLTHFLYYLGKLDFLTESEFILPEVINNNITINIINIEEFTIKKNESCKETIESYIILTDDLKYISGKKIGILFENDQYNIYFNYDIEDEYIVNNIIESYYIFNETFNNSSYKLINNESKFIKEYNSVKNLNINNLSLIDILKNTVNQNKHKVAIKFGNIKINYGDFLIRIMKISTLIRSTTNIGDSVSILLDKSEHVIITIWAIIYAGCCYVPIDINDPYERINFIIRDSNSKLLITDNKDFNSKINKIIIQDVNLKDLDETVDYIDNSNGLAYILYTSGTTGKPKGVNLSQKGLINYSLYQIETLKWNNHDIIVQKTPYIWDVSLRELIIPLLSGATVVITEPEKHKDPEYILNLIKKEKATFVHFVPSMLSIFMEFIINIEDLNSIKNVVCSGEALPDQLRIKFYKKFKNATLYNMYGPTEATVEVTNYICPPDDKNIKMHIGKPISNSPLLILNRDGILLPKGIIGELHIGGIQVAKGYINMEDLTSTTFIDNKYISGKLYKTGDLSKLLMDNNIEYLGRIDSQIKIRGMRIEISEIQENILKFEGITDCHVTLYNHNNRDYLIAYISPESIIDSDLKNLISKFLPNQMIPEKIIKMKNLPISKNGKLDKALLPLPSFQNCENNKIEIYQNELYDIINKYFNNTDKSNDLYNLILSSINNIDNSFLQIFSELLSIPVAEIDTNLNLEFLGIDSIKMMKLQSLMRQNNYSISIKQLVELKTIRNIYNNLNKQNSNEIYDLKYYFNEINSIINSSDKFICIHSSLPDLNLSMSDMEQLFNDLINHWISKDITVLIPSFTTSSFAKDKKFQKSANLTETGILADIVYNMKGSIRTNCPFYSFVIIGPHKDKFEKLPLTSLGKDSVFEICEDLNIKIIGLSTYALTQFHRYEEINNVPYRYFKNFTGKFIDEHNLVSDISQNHYVRDLDVQIGNLPDCEILNLFGKKLINNKLGNTFIKYIYTNDMKKIFDIAINDPFLLVKNKRETIKYYTTNKNYNFKNIDIPLTPIMNEFLFNRNIENISTDFYQYIVLNLKKSEFDTAKILDNLENVLFEFSPLFYYLYDNKFYLNYNLRNNIREKFVIIEKYSNLTGLIEKYSKKLDIKNGNNFFILFIEETKQLIIIINHFMVDGISWRLLIDNLNNSLNNENNYEERNRFDLMSNSLKDIYVEESEIKYWNNIHNSIDKLITINNNNYSTKNCILVEEEILISNSKLNCNLRNYILSKLTKCLFKTFDKENIAINIETHGREDVTFINNINDIFGFFTSYFPMILTKDKSNIEDIDIAFKELYKNGINYLLLKYNFIENRKLIGERNKIEVLFNFMGDLSFTSDIMNLEKIGEKGDCGHVLTFWFDVKSNDKNGCVLNFKLYYLSNLISTEIVSDLLAELKEYLKCS</sequence>
<dbReference type="InterPro" id="IPR045851">
    <property type="entry name" value="AMP-bd_C_sf"/>
</dbReference>
<dbReference type="PROSITE" id="PS00455">
    <property type="entry name" value="AMP_BINDING"/>
    <property type="match status" value="1"/>
</dbReference>
<dbReference type="InterPro" id="IPR000873">
    <property type="entry name" value="AMP-dep_synth/lig_dom"/>
</dbReference>
<dbReference type="Gene3D" id="3.30.300.30">
    <property type="match status" value="1"/>
</dbReference>
<dbReference type="GO" id="GO:0008080">
    <property type="term" value="F:N-acetyltransferase activity"/>
    <property type="evidence" value="ECO:0007669"/>
    <property type="project" value="InterPro"/>
</dbReference>
<evidence type="ECO:0000256" key="1">
    <source>
        <dbReference type="ARBA" id="ARBA00022450"/>
    </source>
</evidence>
<dbReference type="Gene3D" id="3.40.50.12780">
    <property type="entry name" value="N-terminal domain of ligase-like"/>
    <property type="match status" value="1"/>
</dbReference>
<dbReference type="InterPro" id="IPR036736">
    <property type="entry name" value="ACP-like_sf"/>
</dbReference>
<dbReference type="Gene3D" id="3.30.559.30">
    <property type="entry name" value="Nonribosomal peptide synthetase, condensation domain"/>
    <property type="match status" value="1"/>
</dbReference>
<dbReference type="Pfam" id="PF00550">
    <property type="entry name" value="PP-binding"/>
    <property type="match status" value="1"/>
</dbReference>
<feature type="domain" description="Carrier" evidence="3">
    <location>
        <begin position="681"/>
        <end position="757"/>
    </location>
</feature>
<name>A0A6C0IT92_9ZZZZ</name>
<protein>
    <recommendedName>
        <fullName evidence="3">Carrier domain-containing protein</fullName>
    </recommendedName>
</protein>
<keyword evidence="1" id="KW-0596">Phosphopantetheine</keyword>
<dbReference type="EMBL" id="MN740255">
    <property type="protein sequence ID" value="QHT96262.1"/>
    <property type="molecule type" value="Genomic_DNA"/>
</dbReference>
<dbReference type="SUPFAM" id="SSF47336">
    <property type="entry name" value="ACP-like"/>
    <property type="match status" value="1"/>
</dbReference>
<dbReference type="GO" id="GO:0046677">
    <property type="term" value="P:response to antibiotic"/>
    <property type="evidence" value="ECO:0007669"/>
    <property type="project" value="InterPro"/>
</dbReference>
<evidence type="ECO:0000259" key="3">
    <source>
        <dbReference type="PROSITE" id="PS50075"/>
    </source>
</evidence>
<dbReference type="InterPro" id="IPR010071">
    <property type="entry name" value="AA_adenyl_dom"/>
</dbReference>
<dbReference type="CDD" id="cd05930">
    <property type="entry name" value="A_NRPS"/>
    <property type="match status" value="1"/>
</dbReference>
<dbReference type="SUPFAM" id="SSF110710">
    <property type="entry name" value="TTHA0583/YokD-like"/>
    <property type="match status" value="1"/>
</dbReference>
<evidence type="ECO:0000256" key="2">
    <source>
        <dbReference type="ARBA" id="ARBA00022553"/>
    </source>
</evidence>
<dbReference type="InterPro" id="IPR028345">
    <property type="entry name" value="Antibiotic_NAT-like"/>
</dbReference>
<evidence type="ECO:0000313" key="4">
    <source>
        <dbReference type="EMBL" id="QHT96262.1"/>
    </source>
</evidence>
<dbReference type="PROSITE" id="PS50075">
    <property type="entry name" value="CARRIER"/>
    <property type="match status" value="1"/>
</dbReference>
<reference evidence="4" key="1">
    <citation type="journal article" date="2020" name="Nature">
        <title>Giant virus diversity and host interactions through global metagenomics.</title>
        <authorList>
            <person name="Schulz F."/>
            <person name="Roux S."/>
            <person name="Paez-Espino D."/>
            <person name="Jungbluth S."/>
            <person name="Walsh D.A."/>
            <person name="Denef V.J."/>
            <person name="McMahon K.D."/>
            <person name="Konstantinidis K.T."/>
            <person name="Eloe-Fadrosh E.A."/>
            <person name="Kyrpides N.C."/>
            <person name="Woyke T."/>
        </authorList>
    </citation>
    <scope>NUCLEOTIDE SEQUENCE</scope>
    <source>
        <strain evidence="4">GVMAG-M-3300024302-11</strain>
    </source>
</reference>
<dbReference type="InterPro" id="IPR020845">
    <property type="entry name" value="AMP-binding_CS"/>
</dbReference>
<dbReference type="InterPro" id="IPR009081">
    <property type="entry name" value="PP-bd_ACP"/>
</dbReference>
<keyword evidence="2" id="KW-0597">Phosphoprotein</keyword>
<dbReference type="Pfam" id="PF00501">
    <property type="entry name" value="AMP-binding"/>
    <property type="match status" value="1"/>
</dbReference>